<organism evidence="2 3">
    <name type="scientific">Aphanomyces astaci</name>
    <name type="common">Crayfish plague agent</name>
    <dbReference type="NCBI Taxonomy" id="112090"/>
    <lineage>
        <taxon>Eukaryota</taxon>
        <taxon>Sar</taxon>
        <taxon>Stramenopiles</taxon>
        <taxon>Oomycota</taxon>
        <taxon>Saprolegniomycetes</taxon>
        <taxon>Saprolegniales</taxon>
        <taxon>Verrucalvaceae</taxon>
        <taxon>Aphanomyces</taxon>
    </lineage>
</organism>
<dbReference type="AlphaFoldDB" id="A0A396ZXY4"/>
<dbReference type="InterPro" id="IPR016197">
    <property type="entry name" value="Chromo-like_dom_sf"/>
</dbReference>
<evidence type="ECO:0000313" key="2">
    <source>
        <dbReference type="EMBL" id="RHY00142.1"/>
    </source>
</evidence>
<dbReference type="VEuPathDB" id="FungiDB:H257_14218"/>
<sequence>MAPVTAFTGLPATTPLSAFVNTVTKKFADIDWLDFTRKKHLDELDQLHGVVAATSAKKRRQARDSQAKSKAVLLQKFAIGDFVLIGQVSSQGQQDTIHGDPAVGAALRLVPRRLKMYCEGGRDVTEDQTEHIAFGNEGFHVPKLGDVHQEDGKYQVLVYWVGLDEDEASWEPVRSLYEDIPIVFHRWVHQHEDQEEVKNMVAELEKNSL</sequence>
<proteinExistence type="predicted"/>
<comment type="caution">
    <text evidence="2">The sequence shown here is derived from an EMBL/GenBank/DDBJ whole genome shotgun (WGS) entry which is preliminary data.</text>
</comment>
<feature type="domain" description="Chromo" evidence="1">
    <location>
        <begin position="139"/>
        <end position="199"/>
    </location>
</feature>
<evidence type="ECO:0000259" key="1">
    <source>
        <dbReference type="PROSITE" id="PS50013"/>
    </source>
</evidence>
<reference evidence="2 3" key="1">
    <citation type="submission" date="2018-08" db="EMBL/GenBank/DDBJ databases">
        <title>Aphanomyces genome sequencing and annotation.</title>
        <authorList>
            <person name="Minardi D."/>
            <person name="Oidtmann B."/>
            <person name="Van Der Giezen M."/>
            <person name="Studholme D.J."/>
        </authorList>
    </citation>
    <scope>NUCLEOTIDE SEQUENCE [LARGE SCALE GENOMIC DNA]</scope>
    <source>
        <strain evidence="2 3">Kv</strain>
    </source>
</reference>
<dbReference type="InterPro" id="IPR000953">
    <property type="entry name" value="Chromo/chromo_shadow_dom"/>
</dbReference>
<dbReference type="Proteomes" id="UP000265427">
    <property type="component" value="Unassembled WGS sequence"/>
</dbReference>
<evidence type="ECO:0000313" key="3">
    <source>
        <dbReference type="Proteomes" id="UP000265427"/>
    </source>
</evidence>
<dbReference type="EMBL" id="QUSZ01008637">
    <property type="protein sequence ID" value="RHY00142.1"/>
    <property type="molecule type" value="Genomic_DNA"/>
</dbReference>
<dbReference type="Gene3D" id="2.40.50.40">
    <property type="match status" value="1"/>
</dbReference>
<name>A0A396ZXY4_APHAT</name>
<gene>
    <name evidence="2" type="ORF">DYB36_013380</name>
</gene>
<accession>A0A396ZXY4</accession>
<dbReference type="PROSITE" id="PS50013">
    <property type="entry name" value="CHROMO_2"/>
    <property type="match status" value="1"/>
</dbReference>
<dbReference type="SUPFAM" id="SSF54160">
    <property type="entry name" value="Chromo domain-like"/>
    <property type="match status" value="1"/>
</dbReference>
<protein>
    <recommendedName>
        <fullName evidence="1">Chromo domain-containing protein</fullName>
    </recommendedName>
</protein>